<dbReference type="KEGG" id="pdx:Psed_1155"/>
<dbReference type="eggNOG" id="COG3396">
    <property type="taxonomic scope" value="Bacteria"/>
</dbReference>
<dbReference type="STRING" id="675635.Psed_1155"/>
<dbReference type="Pfam" id="PF02332">
    <property type="entry name" value="Phenol_Hydrox"/>
    <property type="match status" value="1"/>
</dbReference>
<evidence type="ECO:0000256" key="2">
    <source>
        <dbReference type="ARBA" id="ARBA00023002"/>
    </source>
</evidence>
<dbReference type="InterPro" id="IPR003430">
    <property type="entry name" value="Phenol_Hydrox"/>
</dbReference>
<keyword evidence="3" id="KW-0503">Monooxygenase</keyword>
<evidence type="ECO:0000259" key="5">
    <source>
        <dbReference type="Pfam" id="PF04945"/>
    </source>
</evidence>
<evidence type="ECO:0000256" key="3">
    <source>
        <dbReference type="ARBA" id="ARBA00023033"/>
    </source>
</evidence>
<accession>F4CTZ4</accession>
<name>F4CTZ4_PSEUX</name>
<dbReference type="InterPro" id="IPR012348">
    <property type="entry name" value="RNR-like"/>
</dbReference>
<dbReference type="GO" id="GO:0004497">
    <property type="term" value="F:monooxygenase activity"/>
    <property type="evidence" value="ECO:0007669"/>
    <property type="project" value="UniProtKB-KW"/>
</dbReference>
<protein>
    <recommendedName>
        <fullName evidence="1">propane 2-monooxygenase</fullName>
        <ecNumber evidence="1">1.14.13.227</ecNumber>
    </recommendedName>
</protein>
<dbReference type="OrthoDB" id="7591937at2"/>
<dbReference type="Gene3D" id="1.10.620.20">
    <property type="entry name" value="Ribonucleotide Reductase, subunit A"/>
    <property type="match status" value="1"/>
</dbReference>
<dbReference type="InterPro" id="IPR009078">
    <property type="entry name" value="Ferritin-like_SF"/>
</dbReference>
<dbReference type="Proteomes" id="UP000007809">
    <property type="component" value="Chromosome"/>
</dbReference>
<dbReference type="EMBL" id="CP002593">
    <property type="protein sequence ID" value="AEA23402.1"/>
    <property type="molecule type" value="Genomic_DNA"/>
</dbReference>
<keyword evidence="7" id="KW-1185">Reference proteome</keyword>
<dbReference type="Pfam" id="PF04945">
    <property type="entry name" value="YHS"/>
    <property type="match status" value="1"/>
</dbReference>
<gene>
    <name evidence="6" type="ordered locus">Psed_1155</name>
</gene>
<comment type="catalytic activity">
    <reaction evidence="4">
        <text>propane + NADH + O2 + H(+) = propan-2-ol + NAD(+) + H2O</text>
        <dbReference type="Rhea" id="RHEA:49992"/>
        <dbReference type="ChEBI" id="CHEBI:15377"/>
        <dbReference type="ChEBI" id="CHEBI:15378"/>
        <dbReference type="ChEBI" id="CHEBI:15379"/>
        <dbReference type="ChEBI" id="CHEBI:17824"/>
        <dbReference type="ChEBI" id="CHEBI:32879"/>
        <dbReference type="ChEBI" id="CHEBI:57540"/>
        <dbReference type="ChEBI" id="CHEBI:57945"/>
        <dbReference type="EC" id="1.14.13.227"/>
    </reaction>
</comment>
<evidence type="ECO:0000313" key="7">
    <source>
        <dbReference type="Proteomes" id="UP000007809"/>
    </source>
</evidence>
<dbReference type="InterPro" id="IPR007029">
    <property type="entry name" value="YHS_dom"/>
</dbReference>
<evidence type="ECO:0000256" key="4">
    <source>
        <dbReference type="ARBA" id="ARBA00048941"/>
    </source>
</evidence>
<feature type="domain" description="YHS" evidence="5">
    <location>
        <begin position="413"/>
        <end position="446"/>
    </location>
</feature>
<evidence type="ECO:0000313" key="6">
    <source>
        <dbReference type="EMBL" id="AEA23402.1"/>
    </source>
</evidence>
<dbReference type="AlphaFoldDB" id="F4CTZ4"/>
<keyword evidence="2 6" id="KW-0560">Oxidoreductase</keyword>
<dbReference type="SUPFAM" id="SSF47240">
    <property type="entry name" value="Ferritin-like"/>
    <property type="match status" value="1"/>
</dbReference>
<dbReference type="RefSeq" id="WP_013673340.1">
    <property type="nucleotide sequence ID" value="NC_015312.1"/>
</dbReference>
<reference evidence="6 7" key="1">
    <citation type="journal article" date="2011" name="J. Bacteriol.">
        <title>Genome sequence of the 1,4-dioxane-degrading Pseudonocardia dioxanivorans strain CB1190.</title>
        <authorList>
            <person name="Sales C.M."/>
            <person name="Mahendra S."/>
            <person name="Grostern A."/>
            <person name="Parales R.E."/>
            <person name="Goodwin L.A."/>
            <person name="Woyke T."/>
            <person name="Nolan M."/>
            <person name="Lapidus A."/>
            <person name="Chertkov O."/>
            <person name="Ovchinnikova G."/>
            <person name="Sczyrba A."/>
            <person name="Alvarez-Cohen L."/>
        </authorList>
    </citation>
    <scope>NUCLEOTIDE SEQUENCE [LARGE SCALE GENOMIC DNA]</scope>
    <source>
        <strain evidence="7">ATCC 55486 / DSM 44775 / JCM 13855 / CB1190</strain>
    </source>
</reference>
<dbReference type="HOGENOM" id="CLU_040795_0_0_11"/>
<proteinExistence type="predicted"/>
<evidence type="ECO:0000256" key="1">
    <source>
        <dbReference type="ARBA" id="ARBA00012710"/>
    </source>
</evidence>
<dbReference type="EC" id="1.14.13.227" evidence="1"/>
<organism evidence="6 7">
    <name type="scientific">Pseudonocardia dioxanivorans (strain ATCC 55486 / DSM 44775 / JCM 13855 / CB1190)</name>
    <dbReference type="NCBI Taxonomy" id="675635"/>
    <lineage>
        <taxon>Bacteria</taxon>
        <taxon>Bacillati</taxon>
        <taxon>Actinomycetota</taxon>
        <taxon>Actinomycetes</taxon>
        <taxon>Pseudonocardiales</taxon>
        <taxon>Pseudonocardiaceae</taxon>
        <taxon>Pseudonocardia</taxon>
    </lineage>
</organism>
<sequence length="505" mass="58011">MPLLERSAWYDIARDTNWTPKYVEVDELFPPDQSDPYGIPVAEWETFDEPYKVSYREYVSVQREKDAGAYSVKAALARSSYYEDADPAYLSMLKLHYGAIALSEYAACQSDARMTRFSKAPGMRNMATFGMLDELRHGQIQLYFPHQLVSLDRQFDWAHQAHHSKNWAAIAGRHALDDVMMTRDAVTTSVMLNFAFETGLTNIQMIGLSADAANMGDFTFSNLITSIQSDEARHAQIGTPVLEIMVRNGRKAEAQQAVDIAFWRIHRIFAILTGIPMDYWIPLEKRDRSFKEYMTEFVGEQFERQLLDLGLERPWYWDIFLEDVETHHHCQAAATWAWRNTLWWNPTGNVGPRERAWLEEKYPGWNDTFGMYWDVMIENIRAGHPEKSEAVGMPAMCNMCQIPISNKGGTVWQARAYQLEYEGRLYSFCSTVCKWIFELEPSRYKTFNTIADRMYNGEISPNTPESILQYMGSGVISQGGRDAHDLAWVRAYDEPGATPRLVAGS</sequence>